<evidence type="ECO:0000313" key="14">
    <source>
        <dbReference type="EMBL" id="VAW87364.1"/>
    </source>
</evidence>
<keyword evidence="9" id="KW-0443">Lipid metabolism</keyword>
<keyword evidence="12" id="KW-1208">Phospholipid metabolism</keyword>
<evidence type="ECO:0000256" key="6">
    <source>
        <dbReference type="ARBA" id="ARBA00022692"/>
    </source>
</evidence>
<dbReference type="PROSITE" id="PS01315">
    <property type="entry name" value="CDS"/>
    <property type="match status" value="1"/>
</dbReference>
<evidence type="ECO:0000256" key="7">
    <source>
        <dbReference type="ARBA" id="ARBA00022695"/>
    </source>
</evidence>
<name>A0A3B1A0V0_9ZZZZ</name>
<dbReference type="PANTHER" id="PTHR46382">
    <property type="entry name" value="PHOSPHATIDATE CYTIDYLYLTRANSFERASE"/>
    <property type="match status" value="1"/>
</dbReference>
<feature type="transmembrane region" description="Helical" evidence="13">
    <location>
        <begin position="118"/>
        <end position="139"/>
    </location>
</feature>
<keyword evidence="8 13" id="KW-1133">Transmembrane helix</keyword>
<reference evidence="14" key="1">
    <citation type="submission" date="2018-06" db="EMBL/GenBank/DDBJ databases">
        <authorList>
            <person name="Zhirakovskaya E."/>
        </authorList>
    </citation>
    <scope>NUCLEOTIDE SEQUENCE</scope>
</reference>
<dbReference type="GO" id="GO:0016024">
    <property type="term" value="P:CDP-diacylglycerol biosynthetic process"/>
    <property type="evidence" value="ECO:0007669"/>
    <property type="project" value="TreeGrafter"/>
</dbReference>
<feature type="transmembrane region" description="Helical" evidence="13">
    <location>
        <begin position="55"/>
        <end position="73"/>
    </location>
</feature>
<dbReference type="InterPro" id="IPR000374">
    <property type="entry name" value="PC_trans"/>
</dbReference>
<evidence type="ECO:0000256" key="12">
    <source>
        <dbReference type="ARBA" id="ARBA00023264"/>
    </source>
</evidence>
<keyword evidence="10 13" id="KW-0472">Membrane</keyword>
<proteinExistence type="inferred from homology"/>
<keyword evidence="3" id="KW-1003">Cell membrane</keyword>
<feature type="transmembrane region" description="Helical" evidence="13">
    <location>
        <begin position="185"/>
        <end position="204"/>
    </location>
</feature>
<evidence type="ECO:0000256" key="3">
    <source>
        <dbReference type="ARBA" id="ARBA00022475"/>
    </source>
</evidence>
<evidence type="ECO:0000256" key="8">
    <source>
        <dbReference type="ARBA" id="ARBA00022989"/>
    </source>
</evidence>
<evidence type="ECO:0000256" key="4">
    <source>
        <dbReference type="ARBA" id="ARBA00022516"/>
    </source>
</evidence>
<feature type="transmembrane region" description="Helical" evidence="13">
    <location>
        <begin position="79"/>
        <end position="97"/>
    </location>
</feature>
<comment type="subcellular location">
    <subcellularLocation>
        <location evidence="1">Cell membrane</location>
        <topology evidence="1">Multi-pass membrane protein</topology>
    </subcellularLocation>
</comment>
<sequence>MLKQRVITALILAPLFVWSVIALPTTYISILFAVMITVGATEWVRLMGEPAPIGKYPFIGLVWLLMLVSGWVSQHTIPFYLLLTATALWWCYAVWLLQRYSAHVLNCEAQGKTNQFPLSGLTAIGVVLLVPSWIAMVVLHTISPYWLLLMMVLIWGADTGAYFSGRAFGKRKLAPQVSPGKSWEGVAGAMVMAVVVGLVGGMLLDVRGVALFGLVILSLITVAFSIVGDLMESLMKRRIGVKDSGTLLPGHGGVLDRIDSLTAAAPVFALGIFLLGIRA</sequence>
<accession>A0A3B1A0V0</accession>
<evidence type="ECO:0000256" key="10">
    <source>
        <dbReference type="ARBA" id="ARBA00023136"/>
    </source>
</evidence>
<dbReference type="GO" id="GO:0005886">
    <property type="term" value="C:plasma membrane"/>
    <property type="evidence" value="ECO:0007669"/>
    <property type="project" value="UniProtKB-SubCell"/>
</dbReference>
<organism evidence="14">
    <name type="scientific">hydrothermal vent metagenome</name>
    <dbReference type="NCBI Taxonomy" id="652676"/>
    <lineage>
        <taxon>unclassified sequences</taxon>
        <taxon>metagenomes</taxon>
        <taxon>ecological metagenomes</taxon>
    </lineage>
</organism>
<evidence type="ECO:0000256" key="11">
    <source>
        <dbReference type="ARBA" id="ARBA00023209"/>
    </source>
</evidence>
<dbReference type="EC" id="2.7.7.41" evidence="14"/>
<evidence type="ECO:0000256" key="13">
    <source>
        <dbReference type="SAM" id="Phobius"/>
    </source>
</evidence>
<evidence type="ECO:0000256" key="5">
    <source>
        <dbReference type="ARBA" id="ARBA00022679"/>
    </source>
</evidence>
<keyword evidence="7 14" id="KW-0548">Nucleotidyltransferase</keyword>
<evidence type="ECO:0000256" key="9">
    <source>
        <dbReference type="ARBA" id="ARBA00023098"/>
    </source>
</evidence>
<dbReference type="AlphaFoldDB" id="A0A3B1A0V0"/>
<feature type="transmembrane region" description="Helical" evidence="13">
    <location>
        <begin position="210"/>
        <end position="228"/>
    </location>
</feature>
<gene>
    <name evidence="14" type="ORF">MNBD_GAMMA17-1589</name>
</gene>
<evidence type="ECO:0000256" key="2">
    <source>
        <dbReference type="ARBA" id="ARBA00010185"/>
    </source>
</evidence>
<comment type="similarity">
    <text evidence="2">Belongs to the CDS family.</text>
</comment>
<keyword evidence="5 14" id="KW-0808">Transferase</keyword>
<keyword evidence="4" id="KW-0444">Lipid biosynthesis</keyword>
<dbReference type="EMBL" id="UOFQ01000063">
    <property type="protein sequence ID" value="VAW87364.1"/>
    <property type="molecule type" value="Genomic_DNA"/>
</dbReference>
<evidence type="ECO:0000256" key="1">
    <source>
        <dbReference type="ARBA" id="ARBA00004651"/>
    </source>
</evidence>
<dbReference type="PANTHER" id="PTHR46382:SF1">
    <property type="entry name" value="PHOSPHATIDATE CYTIDYLYLTRANSFERASE"/>
    <property type="match status" value="1"/>
</dbReference>
<protein>
    <submittedName>
        <fullName evidence="14">Phosphatidate cytidylyltransferase</fullName>
        <ecNumber evidence="14">2.7.7.41</ecNumber>
    </submittedName>
</protein>
<dbReference type="GO" id="GO:0004605">
    <property type="term" value="F:phosphatidate cytidylyltransferase activity"/>
    <property type="evidence" value="ECO:0007669"/>
    <property type="project" value="UniProtKB-EC"/>
</dbReference>
<keyword evidence="11" id="KW-0594">Phospholipid biosynthesis</keyword>
<feature type="transmembrane region" description="Helical" evidence="13">
    <location>
        <begin position="145"/>
        <end position="164"/>
    </location>
</feature>
<keyword evidence="6 13" id="KW-0812">Transmembrane</keyword>
<dbReference type="Pfam" id="PF01148">
    <property type="entry name" value="CTP_transf_1"/>
    <property type="match status" value="1"/>
</dbReference>